<dbReference type="RefSeq" id="WP_016919241.1">
    <property type="nucleotide sequence ID" value="NZ_CP044331.1"/>
</dbReference>
<evidence type="ECO:0000313" key="3">
    <source>
        <dbReference type="Proteomes" id="UP000422569"/>
    </source>
</evidence>
<organism evidence="2 3">
    <name type="scientific">Methylocystis parvus</name>
    <dbReference type="NCBI Taxonomy" id="134"/>
    <lineage>
        <taxon>Bacteria</taxon>
        <taxon>Pseudomonadati</taxon>
        <taxon>Pseudomonadota</taxon>
        <taxon>Alphaproteobacteria</taxon>
        <taxon>Hyphomicrobiales</taxon>
        <taxon>Methylocystaceae</taxon>
        <taxon>Methylocystis</taxon>
    </lineage>
</organism>
<gene>
    <name evidence="2" type="ORF">F7D14_17360</name>
</gene>
<sequence length="142" mass="15895">MKSFLPALAALAIISFFQTALAAPALEATSLYKTMTHGRRTLEQSQWPEAVKRVFRKADAELKKIELCNEGAYSIFTVVFKYDPNGPNDHYYNRIFVDLAAANNYRSYAVVDPSWGQVVEASVKGKNKISIEREEFDAPAGQ</sequence>
<feature type="signal peptide" evidence="1">
    <location>
        <begin position="1"/>
        <end position="22"/>
    </location>
</feature>
<keyword evidence="3" id="KW-1185">Reference proteome</keyword>
<dbReference type="KEGG" id="mpar:F7D14_17360"/>
<evidence type="ECO:0008006" key="4">
    <source>
        <dbReference type="Google" id="ProtNLM"/>
    </source>
</evidence>
<accession>A0A6B8M930</accession>
<name>A0A6B8M930_9HYPH</name>
<evidence type="ECO:0000256" key="1">
    <source>
        <dbReference type="SAM" id="SignalP"/>
    </source>
</evidence>
<reference evidence="2 3" key="1">
    <citation type="submission" date="2019-09" db="EMBL/GenBank/DDBJ databases">
        <title>Isolation and complete genome sequencing of Methylocystis species.</title>
        <authorList>
            <person name="Rumah B.L."/>
            <person name="Stead C.E."/>
            <person name="Stevens B.C."/>
            <person name="Minton N.P."/>
            <person name="Grosse-Honebrink A."/>
            <person name="Zhang Y."/>
        </authorList>
    </citation>
    <scope>NUCLEOTIDE SEQUENCE [LARGE SCALE GENOMIC DNA]</scope>
    <source>
        <strain evidence="2 3">BRCS2</strain>
    </source>
</reference>
<dbReference type="Proteomes" id="UP000422569">
    <property type="component" value="Chromosome"/>
</dbReference>
<feature type="chain" id="PRO_5025415471" description="Cystatin domain-containing protein" evidence="1">
    <location>
        <begin position="23"/>
        <end position="142"/>
    </location>
</feature>
<keyword evidence="1" id="KW-0732">Signal</keyword>
<dbReference type="AlphaFoldDB" id="A0A6B8M930"/>
<protein>
    <recommendedName>
        <fullName evidence="4">Cystatin domain-containing protein</fullName>
    </recommendedName>
</protein>
<evidence type="ECO:0000313" key="2">
    <source>
        <dbReference type="EMBL" id="QGM99078.1"/>
    </source>
</evidence>
<dbReference type="EMBL" id="CP044331">
    <property type="protein sequence ID" value="QGM99078.1"/>
    <property type="molecule type" value="Genomic_DNA"/>
</dbReference>
<proteinExistence type="predicted"/>